<evidence type="ECO:0000256" key="3">
    <source>
        <dbReference type="SAM" id="MobiDB-lite"/>
    </source>
</evidence>
<organism evidence="5 6">
    <name type="scientific">Dreissena polymorpha</name>
    <name type="common">Zebra mussel</name>
    <name type="synonym">Mytilus polymorpha</name>
    <dbReference type="NCBI Taxonomy" id="45954"/>
    <lineage>
        <taxon>Eukaryota</taxon>
        <taxon>Metazoa</taxon>
        <taxon>Spiralia</taxon>
        <taxon>Lophotrochozoa</taxon>
        <taxon>Mollusca</taxon>
        <taxon>Bivalvia</taxon>
        <taxon>Autobranchia</taxon>
        <taxon>Heteroconchia</taxon>
        <taxon>Euheterodonta</taxon>
        <taxon>Imparidentia</taxon>
        <taxon>Neoheterodontei</taxon>
        <taxon>Myida</taxon>
        <taxon>Dreissenoidea</taxon>
        <taxon>Dreissenidae</taxon>
        <taxon>Dreissena</taxon>
    </lineage>
</organism>
<dbReference type="PANTHER" id="PTHR45775:SF6">
    <property type="entry name" value="RAD, GEM_KIR FAMILY MEMBER 2, ISOFORM C"/>
    <property type="match status" value="1"/>
</dbReference>
<dbReference type="SMART" id="SM00175">
    <property type="entry name" value="RAB"/>
    <property type="match status" value="1"/>
</dbReference>
<evidence type="ECO:0000256" key="1">
    <source>
        <dbReference type="ARBA" id="ARBA00008846"/>
    </source>
</evidence>
<dbReference type="SMART" id="SM00173">
    <property type="entry name" value="RAS"/>
    <property type="match status" value="1"/>
</dbReference>
<evidence type="ECO:0000313" key="4">
    <source>
        <dbReference type="EMBL" id="KAH3773386.1"/>
    </source>
</evidence>
<dbReference type="InterPro" id="IPR051641">
    <property type="entry name" value="RGK_GTP-binding_reg"/>
</dbReference>
<dbReference type="PANTHER" id="PTHR45775">
    <property type="entry name" value="RAD, GEM/KIR FAMILY MEMBER 2, ISOFORM C"/>
    <property type="match status" value="1"/>
</dbReference>
<gene>
    <name evidence="4" type="ORF">DPMN_174745</name>
    <name evidence="5" type="ORF">DPMN_174770</name>
</gene>
<dbReference type="PROSITE" id="PS51419">
    <property type="entry name" value="RAB"/>
    <property type="match status" value="1"/>
</dbReference>
<dbReference type="Pfam" id="PF00071">
    <property type="entry name" value="Ras"/>
    <property type="match status" value="1"/>
</dbReference>
<protein>
    <submittedName>
        <fullName evidence="5">Uncharacterized protein</fullName>
    </submittedName>
</protein>
<dbReference type="EMBL" id="JAIWYP010000009">
    <property type="protein sequence ID" value="KAH3773410.1"/>
    <property type="molecule type" value="Genomic_DNA"/>
</dbReference>
<dbReference type="AlphaFoldDB" id="A0A9D4E6L3"/>
<dbReference type="GO" id="GO:0005525">
    <property type="term" value="F:GTP binding"/>
    <property type="evidence" value="ECO:0007669"/>
    <property type="project" value="InterPro"/>
</dbReference>
<dbReference type="Gene3D" id="3.40.50.300">
    <property type="entry name" value="P-loop containing nucleotide triphosphate hydrolases"/>
    <property type="match status" value="1"/>
</dbReference>
<dbReference type="GO" id="GO:0003924">
    <property type="term" value="F:GTPase activity"/>
    <property type="evidence" value="ECO:0007669"/>
    <property type="project" value="InterPro"/>
</dbReference>
<evidence type="ECO:0000256" key="2">
    <source>
        <dbReference type="ARBA" id="ARBA00022553"/>
    </source>
</evidence>
<sequence>MELAELCRVSEKYATKDKSVRPKTVPERRGMSFSRSIRKKNGKRAQRNRSKSLPSIAITVPNQALNPVYIEAKANSEPRQLPESIPEELDTSRIRQFSTTMKGLVNQGDLCIDGRRDSAVSTTGYRRMSTMSIQSVCGNYGRRDSVYAEQARRRNSSFAAAYCTPVRRTSCFASMENRKMGVKPGLESSQDSVLDECPSQYQVLVLGSTGVGKSAIISQFTTSEFLGASDVHTDSEENKTSVSVILNQEESVLELFEENNVSTLNDNSDFQADAYMLVYSCADRSSFRSACATLRRLKEEAGGSKTVMIVANKVDLVRKRLVTSDDGKNFANSYNCKYIETSAALNHNIDELLAGVLSQIRLKQYGPCPTVVSPEQKKGQQKGLTSALKTAIRGVFGGKKHKVKGCENLYEI</sequence>
<accession>A0A9D4E6L3</accession>
<keyword evidence="2" id="KW-0597">Phosphoprotein</keyword>
<dbReference type="OrthoDB" id="5239715at2759"/>
<feature type="compositionally biased region" description="Basic residues" evidence="3">
    <location>
        <begin position="36"/>
        <end position="50"/>
    </location>
</feature>
<keyword evidence="6" id="KW-1185">Reference proteome</keyword>
<comment type="caution">
    <text evidence="5">The sequence shown here is derived from an EMBL/GenBank/DDBJ whole genome shotgun (WGS) entry which is preliminary data.</text>
</comment>
<dbReference type="InterPro" id="IPR001806">
    <property type="entry name" value="Small_GTPase"/>
</dbReference>
<dbReference type="GO" id="GO:0005246">
    <property type="term" value="F:calcium channel regulator activity"/>
    <property type="evidence" value="ECO:0007669"/>
    <property type="project" value="TreeGrafter"/>
</dbReference>
<proteinExistence type="inferred from homology"/>
<reference evidence="5" key="2">
    <citation type="submission" date="2020-11" db="EMBL/GenBank/DDBJ databases">
        <authorList>
            <person name="McCartney M.A."/>
            <person name="Auch B."/>
            <person name="Kono T."/>
            <person name="Mallez S."/>
            <person name="Becker A."/>
            <person name="Gohl D.M."/>
            <person name="Silverstein K.A.T."/>
            <person name="Koren S."/>
            <person name="Bechman K.B."/>
            <person name="Herman A."/>
            <person name="Abrahante J.E."/>
            <person name="Garbe J."/>
        </authorList>
    </citation>
    <scope>NUCLEOTIDE SEQUENCE</scope>
    <source>
        <strain evidence="5">Duluth1</strain>
        <tissue evidence="5">Whole animal</tissue>
    </source>
</reference>
<evidence type="ECO:0000313" key="5">
    <source>
        <dbReference type="EMBL" id="KAH3773410.1"/>
    </source>
</evidence>
<dbReference type="SUPFAM" id="SSF52540">
    <property type="entry name" value="P-loop containing nucleoside triphosphate hydrolases"/>
    <property type="match status" value="1"/>
</dbReference>
<dbReference type="Proteomes" id="UP000828390">
    <property type="component" value="Unassembled WGS sequence"/>
</dbReference>
<reference evidence="5" key="1">
    <citation type="journal article" date="2019" name="bioRxiv">
        <title>The Genome of the Zebra Mussel, Dreissena polymorpha: A Resource for Invasive Species Research.</title>
        <authorList>
            <person name="McCartney M.A."/>
            <person name="Auch B."/>
            <person name="Kono T."/>
            <person name="Mallez S."/>
            <person name="Zhang Y."/>
            <person name="Obille A."/>
            <person name="Becker A."/>
            <person name="Abrahante J.E."/>
            <person name="Garbe J."/>
            <person name="Badalamenti J.P."/>
            <person name="Herman A."/>
            <person name="Mangelson H."/>
            <person name="Liachko I."/>
            <person name="Sullivan S."/>
            <person name="Sone E.D."/>
            <person name="Koren S."/>
            <person name="Silverstein K.A.T."/>
            <person name="Beckman K.B."/>
            <person name="Gohl D.M."/>
        </authorList>
    </citation>
    <scope>NUCLEOTIDE SEQUENCE</scope>
    <source>
        <strain evidence="5">Duluth1</strain>
        <tissue evidence="5">Whole animal</tissue>
    </source>
</reference>
<name>A0A9D4E6L3_DREPO</name>
<dbReference type="GO" id="GO:0005886">
    <property type="term" value="C:plasma membrane"/>
    <property type="evidence" value="ECO:0007669"/>
    <property type="project" value="TreeGrafter"/>
</dbReference>
<evidence type="ECO:0000313" key="6">
    <source>
        <dbReference type="Proteomes" id="UP000828390"/>
    </source>
</evidence>
<feature type="compositionally biased region" description="Basic and acidic residues" evidence="3">
    <location>
        <begin position="15"/>
        <end position="30"/>
    </location>
</feature>
<feature type="region of interest" description="Disordered" evidence="3">
    <location>
        <begin position="15"/>
        <end position="53"/>
    </location>
</feature>
<dbReference type="InterPro" id="IPR027417">
    <property type="entry name" value="P-loop_NTPase"/>
</dbReference>
<dbReference type="PROSITE" id="PS51421">
    <property type="entry name" value="RAS"/>
    <property type="match status" value="1"/>
</dbReference>
<dbReference type="EMBL" id="JAIWYP010000009">
    <property type="protein sequence ID" value="KAH3773386.1"/>
    <property type="molecule type" value="Genomic_DNA"/>
</dbReference>
<comment type="similarity">
    <text evidence="1">Belongs to the small GTPase superfamily. RGK family.</text>
</comment>
<dbReference type="PRINTS" id="PR00449">
    <property type="entry name" value="RASTRNSFRMNG"/>
</dbReference>